<feature type="domain" description="VWFA" evidence="2">
    <location>
        <begin position="39"/>
        <end position="211"/>
    </location>
</feature>
<evidence type="ECO:0000256" key="1">
    <source>
        <dbReference type="SAM" id="MobiDB-lite"/>
    </source>
</evidence>
<accession>A0A3S0IJT7</accession>
<evidence type="ECO:0000259" key="2">
    <source>
        <dbReference type="PROSITE" id="PS50234"/>
    </source>
</evidence>
<feature type="compositionally biased region" description="Low complexity" evidence="1">
    <location>
        <begin position="520"/>
        <end position="533"/>
    </location>
</feature>
<dbReference type="SUPFAM" id="SSF53300">
    <property type="entry name" value="vWA-like"/>
    <property type="match status" value="1"/>
</dbReference>
<dbReference type="PANTHER" id="PTHR10579">
    <property type="entry name" value="CALCIUM-ACTIVATED CHLORIDE CHANNEL REGULATOR"/>
    <property type="match status" value="1"/>
</dbReference>
<sequence length="617" mass="66306">MQITQQPAQAVLLENTADTTSLLLSFREDVPNPQRRPLNVAIVLDRSGSMAGVPLRYAQQAAANFVDRLQPEDRLSIVVYDDQVDTLLDAQLVTDKDAIKRIIGGIRAGGLTNLSGGWLRGCELVAKNIKDSQVNRVLLLTDGQANAGITQSKVLISTASKKAEEGISTTTLGFGEHFEEDLLIGMARAAGGNFYFIQSPDDAAEVFAAELDSLKAVAAQNLTVTLTPVAGVKVEDVLSLARTEPQAGGQLLVRLGDVFENEDKLLGIQLSIPALKAGPHELLKVSFRADAIRNGAVEAVSGEYTVTVTAGAIEAVAAAADTRVTLDLALLRIGRDKERAVDLADAGQHAEAEALLRQVVKDLTAAGLHEHFEIAEEIDQITHYAERIAKRHLDNASRKELRDQAFQGRQARQSLSGRGVSVDAAAYALPVVQDAAAGGVELACFREGGKLRMKVISDGYADLNVQFPRDLRAEGAHYLVEALETSQDGTFYRAKGTITRLVRPGETDPLAGRSAGGSGRSRSSSSASTSVARTPKTLADLQETDTVGNGILVQVVKDKSKLRARVVSDGFEPDWNMRFPRDIRQENTLYVVDHVNTAPDGKSYIASGDIKRFVQPT</sequence>
<dbReference type="InterPro" id="IPR036465">
    <property type="entry name" value="vWFA_dom_sf"/>
</dbReference>
<organism evidence="3 4">
    <name type="scientific">Hymenobacter gummosus</name>
    <dbReference type="NCBI Taxonomy" id="1776032"/>
    <lineage>
        <taxon>Bacteria</taxon>
        <taxon>Pseudomonadati</taxon>
        <taxon>Bacteroidota</taxon>
        <taxon>Cytophagia</taxon>
        <taxon>Cytophagales</taxon>
        <taxon>Hymenobacteraceae</taxon>
        <taxon>Hymenobacter</taxon>
    </lineage>
</organism>
<dbReference type="PROSITE" id="PS50234">
    <property type="entry name" value="VWFA"/>
    <property type="match status" value="1"/>
</dbReference>
<dbReference type="OrthoDB" id="9781333at2"/>
<keyword evidence="4" id="KW-1185">Reference proteome</keyword>
<feature type="region of interest" description="Disordered" evidence="1">
    <location>
        <begin position="503"/>
        <end position="536"/>
    </location>
</feature>
<reference evidence="3 4" key="1">
    <citation type="submission" date="2018-12" db="EMBL/GenBank/DDBJ databases">
        <title>Hymenobacter gummosus sp. nov., isolated from a spring.</title>
        <authorList>
            <person name="Nie L."/>
        </authorList>
    </citation>
    <scope>NUCLEOTIDE SEQUENCE [LARGE SCALE GENOMIC DNA]</scope>
    <source>
        <strain evidence="3 4">KCTC 52166</strain>
    </source>
</reference>
<dbReference type="InterPro" id="IPR002035">
    <property type="entry name" value="VWF_A"/>
</dbReference>
<dbReference type="SMART" id="SM00327">
    <property type="entry name" value="VWA"/>
    <property type="match status" value="1"/>
</dbReference>
<evidence type="ECO:0000313" key="4">
    <source>
        <dbReference type="Proteomes" id="UP000282184"/>
    </source>
</evidence>
<gene>
    <name evidence="3" type="ORF">EJV47_23880</name>
</gene>
<dbReference type="PANTHER" id="PTHR10579:SF43">
    <property type="entry name" value="ZINC FINGER (C3HC4-TYPE RING FINGER) FAMILY PROTEIN"/>
    <property type="match status" value="1"/>
</dbReference>
<evidence type="ECO:0000313" key="3">
    <source>
        <dbReference type="EMBL" id="RTQ45873.1"/>
    </source>
</evidence>
<dbReference type="Pfam" id="PF00092">
    <property type="entry name" value="VWA"/>
    <property type="match status" value="1"/>
</dbReference>
<comment type="caution">
    <text evidence="3">The sequence shown here is derived from an EMBL/GenBank/DDBJ whole genome shotgun (WGS) entry which is preliminary data.</text>
</comment>
<protein>
    <submittedName>
        <fullName evidence="3">VWA domain-containing protein</fullName>
    </submittedName>
</protein>
<dbReference type="Proteomes" id="UP000282184">
    <property type="component" value="Unassembled WGS sequence"/>
</dbReference>
<dbReference type="Gene3D" id="3.40.50.410">
    <property type="entry name" value="von Willebrand factor, type A domain"/>
    <property type="match status" value="1"/>
</dbReference>
<dbReference type="EMBL" id="RXOF01000018">
    <property type="protein sequence ID" value="RTQ45873.1"/>
    <property type="molecule type" value="Genomic_DNA"/>
</dbReference>
<proteinExistence type="predicted"/>
<name>A0A3S0IJT7_9BACT</name>
<dbReference type="InterPro" id="IPR051266">
    <property type="entry name" value="CLCR"/>
</dbReference>
<dbReference type="AlphaFoldDB" id="A0A3S0IJT7"/>
<dbReference type="RefSeq" id="WP_126695729.1">
    <property type="nucleotide sequence ID" value="NZ_RXOF01000018.1"/>
</dbReference>